<keyword evidence="5 8" id="KW-0812">Transmembrane</keyword>
<keyword evidence="6 8" id="KW-1133">Transmembrane helix</keyword>
<feature type="transmembrane region" description="Helical" evidence="8">
    <location>
        <begin position="277"/>
        <end position="300"/>
    </location>
</feature>
<dbReference type="Gene3D" id="1.10.3470.10">
    <property type="entry name" value="ABC transporter involved in vitamin B12 uptake, BtuC"/>
    <property type="match status" value="1"/>
</dbReference>
<dbReference type="PANTHER" id="PTHR30472">
    <property type="entry name" value="FERRIC ENTEROBACTIN TRANSPORT SYSTEM PERMEASE PROTEIN"/>
    <property type="match status" value="1"/>
</dbReference>
<keyword evidence="4" id="KW-1003">Cell membrane</keyword>
<feature type="transmembrane region" description="Helical" evidence="8">
    <location>
        <begin position="235"/>
        <end position="257"/>
    </location>
</feature>
<dbReference type="PANTHER" id="PTHR30472:SF1">
    <property type="entry name" value="FE(3+) DICITRATE TRANSPORT SYSTEM PERMEASE PROTEIN FECC-RELATED"/>
    <property type="match status" value="1"/>
</dbReference>
<comment type="caution">
    <text evidence="9">The sequence shown here is derived from an EMBL/GenBank/DDBJ whole genome shotgun (WGS) entry which is preliminary data.</text>
</comment>
<evidence type="ECO:0000256" key="2">
    <source>
        <dbReference type="ARBA" id="ARBA00007935"/>
    </source>
</evidence>
<comment type="subcellular location">
    <subcellularLocation>
        <location evidence="1">Cell membrane</location>
        <topology evidence="1">Multi-pass membrane protein</topology>
    </subcellularLocation>
</comment>
<feature type="transmembrane region" description="Helical" evidence="8">
    <location>
        <begin position="116"/>
        <end position="135"/>
    </location>
</feature>
<evidence type="ECO:0000313" key="9">
    <source>
        <dbReference type="EMBL" id="MCS5720143.1"/>
    </source>
</evidence>
<comment type="similarity">
    <text evidence="2">Belongs to the binding-protein-dependent transport system permease family. FecCD subfamily.</text>
</comment>
<dbReference type="InterPro" id="IPR000522">
    <property type="entry name" value="ABC_transptr_permease_BtuC"/>
</dbReference>
<feature type="transmembrane region" description="Helical" evidence="8">
    <location>
        <begin position="89"/>
        <end position="110"/>
    </location>
</feature>
<evidence type="ECO:0000256" key="8">
    <source>
        <dbReference type="SAM" id="Phobius"/>
    </source>
</evidence>
<feature type="transmembrane region" description="Helical" evidence="8">
    <location>
        <begin position="147"/>
        <end position="168"/>
    </location>
</feature>
<evidence type="ECO:0000256" key="3">
    <source>
        <dbReference type="ARBA" id="ARBA00022448"/>
    </source>
</evidence>
<organism evidence="9 10">
    <name type="scientific">Herbiconiux aconitum</name>
    <dbReference type="NCBI Taxonomy" id="2970913"/>
    <lineage>
        <taxon>Bacteria</taxon>
        <taxon>Bacillati</taxon>
        <taxon>Actinomycetota</taxon>
        <taxon>Actinomycetes</taxon>
        <taxon>Micrococcales</taxon>
        <taxon>Microbacteriaceae</taxon>
        <taxon>Herbiconiux</taxon>
    </lineage>
</organism>
<feature type="transmembrane region" description="Helical" evidence="8">
    <location>
        <begin position="191"/>
        <end position="214"/>
    </location>
</feature>
<evidence type="ECO:0000256" key="7">
    <source>
        <dbReference type="ARBA" id="ARBA00023136"/>
    </source>
</evidence>
<keyword evidence="3" id="KW-0813">Transport</keyword>
<dbReference type="EMBL" id="JANLCM010000002">
    <property type="protein sequence ID" value="MCS5720143.1"/>
    <property type="molecule type" value="Genomic_DNA"/>
</dbReference>
<gene>
    <name evidence="9" type="ORF">N1027_18585</name>
</gene>
<feature type="transmembrane region" description="Helical" evidence="8">
    <location>
        <begin position="57"/>
        <end position="77"/>
    </location>
</feature>
<keyword evidence="10" id="KW-1185">Reference proteome</keyword>
<keyword evidence="7 8" id="KW-0472">Membrane</keyword>
<protein>
    <submittedName>
        <fullName evidence="9">Iron chelate uptake ABC transporter family permease subunit</fullName>
    </submittedName>
</protein>
<dbReference type="SUPFAM" id="SSF81345">
    <property type="entry name" value="ABC transporter involved in vitamin B12 uptake, BtuC"/>
    <property type="match status" value="1"/>
</dbReference>
<dbReference type="Pfam" id="PF01032">
    <property type="entry name" value="FecCD"/>
    <property type="match status" value="1"/>
</dbReference>
<sequence>MRRRRAAGLALALGALVAAGALSVLVGSKMLAPHDIVHALTAYTGTPADQIVLELRVSRTIVAVIVGAALGVAGALIQALTRNPLGDPGILGVDAGAAFFVAVAVGVVGVGTAAGYLWWAFGGALLATVVVYLVGVTGRRGVDPIRMTLAGVAVAAVLTGLTTTMMLIDPVAFTKLRGWDAGSLVERGPDIYVPVLPFVVVGLALALAVAHPLNALGLGEDLARSLGARVVRTRILTVVAITLLAGGATAIAGPIAFVGLMVPHVARWIVGPDQRWIVPYSLVLAPTLVLVSDVVGRVVISPSEVPVGIVTAFVGAPVLIALVRRSRVSAL</sequence>
<dbReference type="RefSeq" id="WP_259510484.1">
    <property type="nucleotide sequence ID" value="NZ_JANLCM010000002.1"/>
</dbReference>
<accession>A0ABT2GVC4</accession>
<feature type="transmembrane region" description="Helical" evidence="8">
    <location>
        <begin position="307"/>
        <end position="324"/>
    </location>
</feature>
<dbReference type="Proteomes" id="UP001165584">
    <property type="component" value="Unassembled WGS sequence"/>
</dbReference>
<evidence type="ECO:0000256" key="6">
    <source>
        <dbReference type="ARBA" id="ARBA00022989"/>
    </source>
</evidence>
<dbReference type="InterPro" id="IPR037294">
    <property type="entry name" value="ABC_BtuC-like"/>
</dbReference>
<reference evidence="9" key="1">
    <citation type="submission" date="2022-08" db="EMBL/GenBank/DDBJ databases">
        <authorList>
            <person name="Deng Y."/>
            <person name="Han X.-F."/>
            <person name="Zhang Y.-Q."/>
        </authorList>
    </citation>
    <scope>NUCLEOTIDE SEQUENCE</scope>
    <source>
        <strain evidence="9">CPCC 205763</strain>
    </source>
</reference>
<name>A0ABT2GVC4_9MICO</name>
<evidence type="ECO:0000256" key="5">
    <source>
        <dbReference type="ARBA" id="ARBA00022692"/>
    </source>
</evidence>
<evidence type="ECO:0000256" key="1">
    <source>
        <dbReference type="ARBA" id="ARBA00004651"/>
    </source>
</evidence>
<proteinExistence type="inferred from homology"/>
<evidence type="ECO:0000256" key="4">
    <source>
        <dbReference type="ARBA" id="ARBA00022475"/>
    </source>
</evidence>
<dbReference type="CDD" id="cd06550">
    <property type="entry name" value="TM_ABC_iron-siderophores_like"/>
    <property type="match status" value="1"/>
</dbReference>
<evidence type="ECO:0000313" key="10">
    <source>
        <dbReference type="Proteomes" id="UP001165584"/>
    </source>
</evidence>